<dbReference type="Gene3D" id="1.20.1440.100">
    <property type="entry name" value="SG protein - dephosphorylation function"/>
    <property type="match status" value="1"/>
</dbReference>
<dbReference type="EMBL" id="JAQNDL010000003">
    <property type="protein sequence ID" value="MDC0720459.1"/>
    <property type="molecule type" value="Genomic_DNA"/>
</dbReference>
<evidence type="ECO:0000313" key="5">
    <source>
        <dbReference type="Proteomes" id="UP001221686"/>
    </source>
</evidence>
<proteinExistence type="predicted"/>
<dbReference type="PANTHER" id="PTHR43344">
    <property type="entry name" value="PHOSPHOSERINE PHOSPHATASE"/>
    <property type="match status" value="1"/>
</dbReference>
<protein>
    <submittedName>
        <fullName evidence="4">Haloacid dehalogenase-like hydrolase</fullName>
    </submittedName>
</protein>
<dbReference type="RefSeq" id="WP_272088967.1">
    <property type="nucleotide sequence ID" value="NZ_JAQNDL010000003.1"/>
</dbReference>
<evidence type="ECO:0000256" key="2">
    <source>
        <dbReference type="ARBA" id="ARBA00022801"/>
    </source>
</evidence>
<sequence length="281" mass="29991">MTFDQSYSNYWLRSTTIARTDELSGGPRVWGLEHASPLRYDRGMTYDEPAGRVAILDVDGTMHPRSIGLALLDDMGRYGLGRADAMAAVMTAVGQHRAGSIDFPEMVTRSTAAYAAALAGAEQAALEALARATWQRLRGELFAFVRPLIARLEQVGVTPYIVSSSPHEIVALLAADLGVTDCDGSRFTVDAGRYTGQCYSMPGARGGKLTLLRTFAAARGAGLSRSLALGNGPGDCEVLAAVGRPLVFEAGPPLSAIARRNNWPQVDRINVLDQLELALAP</sequence>
<evidence type="ECO:0000256" key="1">
    <source>
        <dbReference type="ARBA" id="ARBA00022723"/>
    </source>
</evidence>
<comment type="caution">
    <text evidence="4">The sequence shown here is derived from an EMBL/GenBank/DDBJ whole genome shotgun (WGS) entry which is preliminary data.</text>
</comment>
<keyword evidence="2" id="KW-0378">Hydrolase</keyword>
<keyword evidence="3" id="KW-0460">Magnesium</keyword>
<dbReference type="Gene3D" id="3.40.50.1000">
    <property type="entry name" value="HAD superfamily/HAD-like"/>
    <property type="match status" value="1"/>
</dbReference>
<dbReference type="Proteomes" id="UP001221686">
    <property type="component" value="Unassembled WGS sequence"/>
</dbReference>
<evidence type="ECO:0000256" key="3">
    <source>
        <dbReference type="ARBA" id="ARBA00022842"/>
    </source>
</evidence>
<dbReference type="InterPro" id="IPR036412">
    <property type="entry name" value="HAD-like_sf"/>
</dbReference>
<keyword evidence="1" id="KW-0479">Metal-binding</keyword>
<name>A0ABT5E545_9BACT</name>
<dbReference type="SUPFAM" id="SSF56784">
    <property type="entry name" value="HAD-like"/>
    <property type="match status" value="1"/>
</dbReference>
<organism evidence="4 5">
    <name type="scientific">Nannocystis bainbridge</name>
    <dbReference type="NCBI Taxonomy" id="2995303"/>
    <lineage>
        <taxon>Bacteria</taxon>
        <taxon>Pseudomonadati</taxon>
        <taxon>Myxococcota</taxon>
        <taxon>Polyangia</taxon>
        <taxon>Nannocystales</taxon>
        <taxon>Nannocystaceae</taxon>
        <taxon>Nannocystis</taxon>
    </lineage>
</organism>
<dbReference type="Pfam" id="PF12710">
    <property type="entry name" value="HAD"/>
    <property type="match status" value="1"/>
</dbReference>
<evidence type="ECO:0000313" key="4">
    <source>
        <dbReference type="EMBL" id="MDC0720459.1"/>
    </source>
</evidence>
<dbReference type="InterPro" id="IPR050582">
    <property type="entry name" value="HAD-like_SerB"/>
</dbReference>
<reference evidence="4 5" key="1">
    <citation type="submission" date="2022-11" db="EMBL/GenBank/DDBJ databases">
        <title>Minimal conservation of predation-associated metabolite biosynthetic gene clusters underscores biosynthetic potential of Myxococcota including descriptions for ten novel species: Archangium lansinium sp. nov., Myxococcus landrumus sp. nov., Nannocystis bai.</title>
        <authorList>
            <person name="Ahearne A."/>
            <person name="Stevens C."/>
            <person name="Dowd S."/>
        </authorList>
    </citation>
    <scope>NUCLEOTIDE SEQUENCE [LARGE SCALE GENOMIC DNA]</scope>
    <source>
        <strain evidence="4 5">BB15-2</strain>
    </source>
</reference>
<dbReference type="PANTHER" id="PTHR43344:SF13">
    <property type="entry name" value="PHOSPHATASE RV3661-RELATED"/>
    <property type="match status" value="1"/>
</dbReference>
<keyword evidence="5" id="KW-1185">Reference proteome</keyword>
<gene>
    <name evidence="4" type="ORF">POL25_26390</name>
</gene>
<accession>A0ABT5E545</accession>
<dbReference type="InterPro" id="IPR023214">
    <property type="entry name" value="HAD_sf"/>
</dbReference>